<dbReference type="Pfam" id="PF22692">
    <property type="entry name" value="LlgE_F_G_D1"/>
    <property type="match status" value="1"/>
</dbReference>
<dbReference type="SUPFAM" id="SSF117143">
    <property type="entry name" value="Flagellar hook protein flgE"/>
    <property type="match status" value="1"/>
</dbReference>
<evidence type="ECO:0000256" key="3">
    <source>
        <dbReference type="ARBA" id="ARBA00023143"/>
    </source>
</evidence>
<evidence type="ECO:0000313" key="8">
    <source>
        <dbReference type="EMBL" id="ABD08480.1"/>
    </source>
</evidence>
<evidence type="ECO:0000256" key="2">
    <source>
        <dbReference type="ARBA" id="ARBA00009677"/>
    </source>
</evidence>
<dbReference type="Pfam" id="PF00460">
    <property type="entry name" value="Flg_bb_rod"/>
    <property type="match status" value="1"/>
</dbReference>
<keyword evidence="9" id="KW-1185">Reference proteome</keyword>
<evidence type="ECO:0000256" key="1">
    <source>
        <dbReference type="ARBA" id="ARBA00004117"/>
    </source>
</evidence>
<keyword evidence="8" id="KW-0969">Cilium</keyword>
<dbReference type="RefSeq" id="WP_011442664.1">
    <property type="nucleotide sequence ID" value="NC_007778.1"/>
</dbReference>
<gene>
    <name evidence="8" type="ordered locus">RPB_3786</name>
</gene>
<keyword evidence="8" id="KW-0966">Cell projection</keyword>
<feature type="domain" description="Flagellar basal body rod protein N-terminal" evidence="5">
    <location>
        <begin position="5"/>
        <end position="35"/>
    </location>
</feature>
<dbReference type="Pfam" id="PF06429">
    <property type="entry name" value="Flg_bbr_C"/>
    <property type="match status" value="1"/>
</dbReference>
<dbReference type="eggNOG" id="COG4786">
    <property type="taxonomic scope" value="Bacteria"/>
</dbReference>
<dbReference type="KEGG" id="rpb:RPB_3786"/>
<keyword evidence="3 4" id="KW-0975">Bacterial flagellum</keyword>
<dbReference type="InterPro" id="IPR037925">
    <property type="entry name" value="FlgE/F/G-like"/>
</dbReference>
<dbReference type="HOGENOM" id="CLU_013687_0_0_5"/>
<dbReference type="PROSITE" id="PS00588">
    <property type="entry name" value="FLAGELLA_BB_ROD"/>
    <property type="match status" value="1"/>
</dbReference>
<feature type="domain" description="Flagellar hook protein FlgE/F/G-like D1" evidence="7">
    <location>
        <begin position="88"/>
        <end position="153"/>
    </location>
</feature>
<dbReference type="OrthoDB" id="9804559at2"/>
<dbReference type="InterPro" id="IPR019776">
    <property type="entry name" value="Flagellar_basal_body_rod_CS"/>
</dbReference>
<dbReference type="NCBIfam" id="TIGR03506">
    <property type="entry name" value="FlgEFG_subfam"/>
    <property type="match status" value="1"/>
</dbReference>
<dbReference type="NCBIfam" id="TIGR02490">
    <property type="entry name" value="flgF"/>
    <property type="match status" value="1"/>
</dbReference>
<dbReference type="Proteomes" id="UP000008809">
    <property type="component" value="Chromosome"/>
</dbReference>
<evidence type="ECO:0000259" key="6">
    <source>
        <dbReference type="Pfam" id="PF06429"/>
    </source>
</evidence>
<organism evidence="8 9">
    <name type="scientific">Rhodopseudomonas palustris (strain HaA2)</name>
    <dbReference type="NCBI Taxonomy" id="316058"/>
    <lineage>
        <taxon>Bacteria</taxon>
        <taxon>Pseudomonadati</taxon>
        <taxon>Pseudomonadota</taxon>
        <taxon>Alphaproteobacteria</taxon>
        <taxon>Hyphomicrobiales</taxon>
        <taxon>Nitrobacteraceae</taxon>
        <taxon>Rhodopseudomonas</taxon>
    </lineage>
</organism>
<dbReference type="NCBIfam" id="NF009331">
    <property type="entry name" value="PRK12689.1"/>
    <property type="match status" value="1"/>
</dbReference>
<dbReference type="PANTHER" id="PTHR30435:SF19">
    <property type="entry name" value="FLAGELLAR BASAL-BODY ROD PROTEIN FLGG"/>
    <property type="match status" value="1"/>
</dbReference>
<comment type="subcellular location">
    <subcellularLocation>
        <location evidence="1 4">Bacterial flagellum basal body</location>
    </subcellularLocation>
</comment>
<evidence type="ECO:0000259" key="5">
    <source>
        <dbReference type="Pfam" id="PF00460"/>
    </source>
</evidence>
<dbReference type="AlphaFoldDB" id="Q2ITI0"/>
<dbReference type="STRING" id="316058.RPB_3786"/>
<dbReference type="InterPro" id="IPR012836">
    <property type="entry name" value="FlgF"/>
</dbReference>
<dbReference type="InterPro" id="IPR053967">
    <property type="entry name" value="LlgE_F_G-like_D1"/>
</dbReference>
<dbReference type="GO" id="GO:0030694">
    <property type="term" value="C:bacterial-type flagellum basal body, rod"/>
    <property type="evidence" value="ECO:0007669"/>
    <property type="project" value="UniProtKB-UniRule"/>
</dbReference>
<dbReference type="GO" id="GO:0071978">
    <property type="term" value="P:bacterial-type flagellum-dependent swarming motility"/>
    <property type="evidence" value="ECO:0007669"/>
    <property type="project" value="TreeGrafter"/>
</dbReference>
<sequence>MQNTLLVGLSRQVVLERQMDVVANNLANMNTNGFKAQRSVFQEYLNTGAHEDNFQRPDRRVSFVQDRAAYLDFSTGPMTQTKDPLDVAIDGSAFLVVQTPAGERFTRDGKLSINPRGQLVNSSGYPVLGNSGPIVFQPTDKAINIAQDGNVSVVEGTATIDSLRGKLRLVSFARPQSLEKQGDNLFAATSDPGAPDTKAIVRQGYVEKSNVNSVLEMTRMLDVTRSYQKMSSLLQQEGDLQKTAIERLAEVPA</sequence>
<name>Q2ITI0_RHOP2</name>
<accession>Q2ITI0</accession>
<evidence type="ECO:0000256" key="4">
    <source>
        <dbReference type="RuleBase" id="RU362116"/>
    </source>
</evidence>
<dbReference type="PANTHER" id="PTHR30435">
    <property type="entry name" value="FLAGELLAR PROTEIN"/>
    <property type="match status" value="1"/>
</dbReference>
<proteinExistence type="inferred from homology"/>
<comment type="subunit">
    <text evidence="4">The basal body constitutes a major portion of the flagellar organelle and consists of five rings (E,L,P,S, and M) mounted on a central rod. The rod consists of about 26 subunits of FlgG in the distal portion, and FlgB, FlgC and FlgF are thought to build up the proximal portion of the rod with about 6 subunits each.</text>
</comment>
<dbReference type="EMBL" id="CP000250">
    <property type="protein sequence ID" value="ABD08480.1"/>
    <property type="molecule type" value="Genomic_DNA"/>
</dbReference>
<dbReference type="InterPro" id="IPR010930">
    <property type="entry name" value="Flg_bb/hook_C_dom"/>
</dbReference>
<protein>
    <recommendedName>
        <fullName evidence="4">Flagellar basal-body rod protein FlgF</fullName>
    </recommendedName>
</protein>
<evidence type="ECO:0000313" key="9">
    <source>
        <dbReference type="Proteomes" id="UP000008809"/>
    </source>
</evidence>
<feature type="domain" description="Flagellar basal-body/hook protein C-terminal" evidence="6">
    <location>
        <begin position="202"/>
        <end position="245"/>
    </location>
</feature>
<reference evidence="8 9" key="1">
    <citation type="submission" date="2006-01" db="EMBL/GenBank/DDBJ databases">
        <title>Complete sequence of Rhodopseudomonas palustris HaA2.</title>
        <authorList>
            <consortium name="US DOE Joint Genome Institute"/>
            <person name="Copeland A."/>
            <person name="Lucas S."/>
            <person name="Lapidus A."/>
            <person name="Barry K."/>
            <person name="Detter J.C."/>
            <person name="Glavina T."/>
            <person name="Hammon N."/>
            <person name="Israni S."/>
            <person name="Pitluck S."/>
            <person name="Chain P."/>
            <person name="Malfatti S."/>
            <person name="Shin M."/>
            <person name="Vergez L."/>
            <person name="Schmutz J."/>
            <person name="Larimer F."/>
            <person name="Land M."/>
            <person name="Hauser L."/>
            <person name="Pelletier D.A."/>
            <person name="Kyrpides N."/>
            <person name="Anderson I."/>
            <person name="Oda Y."/>
            <person name="Harwood C.S."/>
            <person name="Richardson P."/>
        </authorList>
    </citation>
    <scope>NUCLEOTIDE SEQUENCE [LARGE SCALE GENOMIC DNA]</scope>
    <source>
        <strain evidence="8 9">HaA2</strain>
    </source>
</reference>
<dbReference type="InterPro" id="IPR020013">
    <property type="entry name" value="Flagellar_FlgE/F/G"/>
</dbReference>
<comment type="similarity">
    <text evidence="2 4">Belongs to the flagella basal body rod proteins family.</text>
</comment>
<evidence type="ECO:0000259" key="7">
    <source>
        <dbReference type="Pfam" id="PF22692"/>
    </source>
</evidence>
<dbReference type="InterPro" id="IPR001444">
    <property type="entry name" value="Flag_bb_rod_N"/>
</dbReference>
<keyword evidence="8" id="KW-0282">Flagellum</keyword>